<feature type="transmembrane region" description="Helical" evidence="1">
    <location>
        <begin position="227"/>
        <end position="249"/>
    </location>
</feature>
<feature type="transmembrane region" description="Helical" evidence="1">
    <location>
        <begin position="51"/>
        <end position="72"/>
    </location>
</feature>
<sequence>MSLIKRNGNSGTARKPPTWLWILLTLGMLVRLFWLGFAQDRIHRPFWSDDLLLLLLSLLSILLIWYVAASLARYAGLSERGAERFTVMSTLLMVAPPLPILTQQLSSWLTNAISLVLLALLFALQRERQARHSAGICNPPTLRRLHRLTSLPLLCTACIALLYSGSYFLHGFPHPSLSVIITDLFILGWPYTIGAFFTLPYLITQYRHERALHHSEQATNPPTPKTVALHVAMLIIIGIYFIVQLYTYIPLQH</sequence>
<protein>
    <submittedName>
        <fullName evidence="2">Uncharacterized protein</fullName>
    </submittedName>
</protein>
<feature type="transmembrane region" description="Helical" evidence="1">
    <location>
        <begin position="20"/>
        <end position="39"/>
    </location>
</feature>
<evidence type="ECO:0000256" key="1">
    <source>
        <dbReference type="SAM" id="Phobius"/>
    </source>
</evidence>
<feature type="transmembrane region" description="Helical" evidence="1">
    <location>
        <begin position="145"/>
        <end position="164"/>
    </location>
</feature>
<keyword evidence="1" id="KW-0472">Membrane</keyword>
<comment type="caution">
    <text evidence="2">The sequence shown here is derived from an EMBL/GenBank/DDBJ whole genome shotgun (WGS) entry which is preliminary data.</text>
</comment>
<keyword evidence="1" id="KW-1133">Transmembrane helix</keyword>
<feature type="transmembrane region" description="Helical" evidence="1">
    <location>
        <begin position="84"/>
        <end position="102"/>
    </location>
</feature>
<evidence type="ECO:0000313" key="3">
    <source>
        <dbReference type="Proteomes" id="UP000635565"/>
    </source>
</evidence>
<evidence type="ECO:0000313" key="2">
    <source>
        <dbReference type="EMBL" id="GHO83932.1"/>
    </source>
</evidence>
<dbReference type="RefSeq" id="WP_201361559.1">
    <property type="nucleotide sequence ID" value="NZ_BNJJ01000004.1"/>
</dbReference>
<dbReference type="Proteomes" id="UP000635565">
    <property type="component" value="Unassembled WGS sequence"/>
</dbReference>
<dbReference type="EMBL" id="BNJJ01000004">
    <property type="protein sequence ID" value="GHO83932.1"/>
    <property type="molecule type" value="Genomic_DNA"/>
</dbReference>
<accession>A0ABQ3VDD5</accession>
<proteinExistence type="predicted"/>
<keyword evidence="1" id="KW-0812">Transmembrane</keyword>
<organism evidence="2 3">
    <name type="scientific">Dictyobacter formicarum</name>
    <dbReference type="NCBI Taxonomy" id="2778368"/>
    <lineage>
        <taxon>Bacteria</taxon>
        <taxon>Bacillati</taxon>
        <taxon>Chloroflexota</taxon>
        <taxon>Ktedonobacteria</taxon>
        <taxon>Ktedonobacterales</taxon>
        <taxon>Dictyobacteraceae</taxon>
        <taxon>Dictyobacter</taxon>
    </lineage>
</organism>
<gene>
    <name evidence="2" type="ORF">KSZ_19380</name>
</gene>
<feature type="transmembrane region" description="Helical" evidence="1">
    <location>
        <begin position="184"/>
        <end position="206"/>
    </location>
</feature>
<name>A0ABQ3VDD5_9CHLR</name>
<keyword evidence="3" id="KW-1185">Reference proteome</keyword>
<reference evidence="2 3" key="1">
    <citation type="journal article" date="2021" name="Int. J. Syst. Evol. Microbiol.">
        <title>Reticulibacter mediterranei gen. nov., sp. nov., within the new family Reticulibacteraceae fam. nov., and Ktedonospora formicarum gen. nov., sp. nov., Ktedonobacter robiniae sp. nov., Dictyobacter formicarum sp. nov. and Dictyobacter arantiisoli sp. nov., belonging to the class Ktedonobacteria.</title>
        <authorList>
            <person name="Yabe S."/>
            <person name="Zheng Y."/>
            <person name="Wang C.M."/>
            <person name="Sakai Y."/>
            <person name="Abe K."/>
            <person name="Yokota A."/>
            <person name="Donadio S."/>
            <person name="Cavaletti L."/>
            <person name="Monciardini P."/>
        </authorList>
    </citation>
    <scope>NUCLEOTIDE SEQUENCE [LARGE SCALE GENOMIC DNA]</scope>
    <source>
        <strain evidence="2 3">SOSP1-9</strain>
    </source>
</reference>
<feature type="transmembrane region" description="Helical" evidence="1">
    <location>
        <begin position="108"/>
        <end position="124"/>
    </location>
</feature>